<dbReference type="KEGG" id="aant:HUK68_04330"/>
<accession>A0A6N1WZQ7</accession>
<dbReference type="InterPro" id="IPR001633">
    <property type="entry name" value="EAL_dom"/>
</dbReference>
<reference evidence="2 3" key="1">
    <citation type="submission" date="2020-06" db="EMBL/GenBank/DDBJ databases">
        <title>Acidovorax antarctica sp. nov., isolated from Corinth ice sheet soil, Antarctic Fields Peninsula.</title>
        <authorList>
            <person name="Xu Q."/>
            <person name="Peng F."/>
        </authorList>
    </citation>
    <scope>NUCLEOTIDE SEQUENCE [LARGE SCALE GENOMIC DNA]</scope>
    <source>
        <strain evidence="2 3">16-35-5</strain>
    </source>
</reference>
<dbReference type="Proteomes" id="UP000509579">
    <property type="component" value="Chromosome"/>
</dbReference>
<dbReference type="SMART" id="SM00052">
    <property type="entry name" value="EAL"/>
    <property type="match status" value="1"/>
</dbReference>
<dbReference type="PROSITE" id="PS50883">
    <property type="entry name" value="EAL"/>
    <property type="match status" value="1"/>
</dbReference>
<dbReference type="PANTHER" id="PTHR33121">
    <property type="entry name" value="CYCLIC DI-GMP PHOSPHODIESTERASE PDEF"/>
    <property type="match status" value="1"/>
</dbReference>
<dbReference type="InterPro" id="IPR035919">
    <property type="entry name" value="EAL_sf"/>
</dbReference>
<name>A0A6N1WZQ7_9BURK</name>
<organism evidence="2 3">
    <name type="scientific">Comamonas antarctica</name>
    <dbReference type="NCBI Taxonomy" id="2743470"/>
    <lineage>
        <taxon>Bacteria</taxon>
        <taxon>Pseudomonadati</taxon>
        <taxon>Pseudomonadota</taxon>
        <taxon>Betaproteobacteria</taxon>
        <taxon>Burkholderiales</taxon>
        <taxon>Comamonadaceae</taxon>
        <taxon>Comamonas</taxon>
    </lineage>
</organism>
<dbReference type="InterPro" id="IPR050706">
    <property type="entry name" value="Cyclic-di-GMP_PDE-like"/>
</dbReference>
<keyword evidence="3" id="KW-1185">Reference proteome</keyword>
<dbReference type="EMBL" id="CP054840">
    <property type="protein sequence ID" value="QKV52188.1"/>
    <property type="molecule type" value="Genomic_DNA"/>
</dbReference>
<evidence type="ECO:0000313" key="2">
    <source>
        <dbReference type="EMBL" id="QKV52188.1"/>
    </source>
</evidence>
<dbReference type="AlphaFoldDB" id="A0A6N1WZQ7"/>
<evidence type="ECO:0000313" key="3">
    <source>
        <dbReference type="Proteomes" id="UP000509579"/>
    </source>
</evidence>
<dbReference type="Pfam" id="PF00563">
    <property type="entry name" value="EAL"/>
    <property type="match status" value="1"/>
</dbReference>
<dbReference type="CDD" id="cd01948">
    <property type="entry name" value="EAL"/>
    <property type="match status" value="1"/>
</dbReference>
<feature type="domain" description="EAL" evidence="1">
    <location>
        <begin position="23"/>
        <end position="270"/>
    </location>
</feature>
<dbReference type="SUPFAM" id="SSF141868">
    <property type="entry name" value="EAL domain-like"/>
    <property type="match status" value="1"/>
</dbReference>
<gene>
    <name evidence="2" type="ORF">HUK68_04330</name>
</gene>
<evidence type="ECO:0000259" key="1">
    <source>
        <dbReference type="PROSITE" id="PS50883"/>
    </source>
</evidence>
<proteinExistence type="predicted"/>
<sequence length="277" mass="30879">MHPLPHSTPHTSFPAGFVPLHGSAQDCEDCARGERLPFQFDYAYQPIVDLANGRVFAHEALVRGPHGESAMSVLSQVDESNCYRFDQACRVKAIKGAAELGIQELVSINFLPNAIYKPELCIRTTLAAARAHGFPLDRIIFEVTEGERVKDGPWFAEILREYQRCGFKTAIDDFGAGFAGMKLLADFQPDIVKIDMDLIRNVDSHRPRQAIVRSLVRLCEELGIEVIAEGIETPGERDFLRDIGIHLMQGYLFAKPAFRAIAEVPDVAFGTAPRRRD</sequence>
<protein>
    <submittedName>
        <fullName evidence="2">EAL domain-containing protein</fullName>
    </submittedName>
</protein>
<dbReference type="PANTHER" id="PTHR33121:SF15">
    <property type="entry name" value="BLUE LIGHT- AND TEMPERATURE-REGULATED ANTIREPRESSOR BLUF"/>
    <property type="match status" value="1"/>
</dbReference>
<dbReference type="GO" id="GO:0071111">
    <property type="term" value="F:cyclic-guanylate-specific phosphodiesterase activity"/>
    <property type="evidence" value="ECO:0007669"/>
    <property type="project" value="InterPro"/>
</dbReference>
<dbReference type="Gene3D" id="3.20.20.450">
    <property type="entry name" value="EAL domain"/>
    <property type="match status" value="1"/>
</dbReference>
<dbReference type="RefSeq" id="WP_175503089.1">
    <property type="nucleotide sequence ID" value="NZ_CP054840.1"/>
</dbReference>